<keyword evidence="4" id="KW-1185">Reference proteome</keyword>
<organism evidence="3 4">
    <name type="scientific">Paraburkholderia panacisoli</name>
    <dbReference type="NCBI Taxonomy" id="2603818"/>
    <lineage>
        <taxon>Bacteria</taxon>
        <taxon>Pseudomonadati</taxon>
        <taxon>Pseudomonadota</taxon>
        <taxon>Betaproteobacteria</taxon>
        <taxon>Burkholderiales</taxon>
        <taxon>Burkholderiaceae</taxon>
        <taxon>Paraburkholderia</taxon>
    </lineage>
</organism>
<protein>
    <submittedName>
        <fullName evidence="3">DUF2384 domain-containing protein</fullName>
    </submittedName>
</protein>
<dbReference type="InterPro" id="IPR024467">
    <property type="entry name" value="Xre/MbcA/ParS-like_toxin-bd"/>
</dbReference>
<dbReference type="Pfam" id="PF09722">
    <property type="entry name" value="Xre_MbcA_ParS_C"/>
    <property type="match status" value="1"/>
</dbReference>
<name>A0A5B0GG39_9BURK</name>
<feature type="compositionally biased region" description="Basic residues" evidence="1">
    <location>
        <begin position="12"/>
        <end position="22"/>
    </location>
</feature>
<evidence type="ECO:0000313" key="4">
    <source>
        <dbReference type="Proteomes" id="UP000325273"/>
    </source>
</evidence>
<gene>
    <name evidence="3" type="ORF">FVF58_38870</name>
</gene>
<sequence length="52" mass="5810">MAAFGNTEKAMHRLRNPQKRFAGRSALDMTSTEHGGRLVEDALIQIDEGYFA</sequence>
<proteinExistence type="predicted"/>
<comment type="caution">
    <text evidence="3">The sequence shown here is derived from an EMBL/GenBank/DDBJ whole genome shotgun (WGS) entry which is preliminary data.</text>
</comment>
<dbReference type="EMBL" id="VTUZ01000041">
    <property type="protein sequence ID" value="KAA1001631.1"/>
    <property type="molecule type" value="Genomic_DNA"/>
</dbReference>
<accession>A0A5B0GG39</accession>
<feature type="domain" description="Antitoxin Xre/MbcA/ParS-like toxin-binding" evidence="2">
    <location>
        <begin position="2"/>
        <end position="49"/>
    </location>
</feature>
<reference evidence="3 4" key="1">
    <citation type="submission" date="2019-08" db="EMBL/GenBank/DDBJ databases">
        <title>Paraburkholderia sp. DCY113.</title>
        <authorList>
            <person name="Kang J."/>
        </authorList>
    </citation>
    <scope>NUCLEOTIDE SEQUENCE [LARGE SCALE GENOMIC DNA]</scope>
    <source>
        <strain evidence="3 4">DCY113</strain>
    </source>
</reference>
<dbReference type="Proteomes" id="UP000325273">
    <property type="component" value="Unassembled WGS sequence"/>
</dbReference>
<dbReference type="AlphaFoldDB" id="A0A5B0GG39"/>
<evidence type="ECO:0000256" key="1">
    <source>
        <dbReference type="SAM" id="MobiDB-lite"/>
    </source>
</evidence>
<evidence type="ECO:0000259" key="2">
    <source>
        <dbReference type="Pfam" id="PF09722"/>
    </source>
</evidence>
<feature type="region of interest" description="Disordered" evidence="1">
    <location>
        <begin position="1"/>
        <end position="23"/>
    </location>
</feature>
<evidence type="ECO:0000313" key="3">
    <source>
        <dbReference type="EMBL" id="KAA1001631.1"/>
    </source>
</evidence>